<proteinExistence type="predicted"/>
<sequence length="130" mass="14571">MEWDQVLPLLEAEKGQRDVPQNWLRDDLALAISIPREPCSFFLTSASTVWMRGTCNAPGCLSLKSMWHINKMVGLFLRYIGIGTAAQSGADVLQYVNAVLQCLIHLQSLCTQLLLQEAVWSIKVEALLLR</sequence>
<dbReference type="EMBL" id="JADWDJ010000022">
    <property type="protein sequence ID" value="KAG5262897.1"/>
    <property type="molecule type" value="Genomic_DNA"/>
</dbReference>
<dbReference type="Proteomes" id="UP000823561">
    <property type="component" value="Chromosome 22"/>
</dbReference>
<evidence type="ECO:0000313" key="1">
    <source>
        <dbReference type="EMBL" id="KAG5262897.1"/>
    </source>
</evidence>
<keyword evidence="2" id="KW-1185">Reference proteome</keyword>
<protein>
    <submittedName>
        <fullName evidence="1">Uncharacterized protein</fullName>
    </submittedName>
</protein>
<dbReference type="AlphaFoldDB" id="A0AAV6FP88"/>
<accession>A0AAV6FP88</accession>
<evidence type="ECO:0000313" key="2">
    <source>
        <dbReference type="Proteomes" id="UP000823561"/>
    </source>
</evidence>
<name>A0AAV6FP88_9TELE</name>
<organism evidence="1 2">
    <name type="scientific">Alosa alosa</name>
    <name type="common">allis shad</name>
    <dbReference type="NCBI Taxonomy" id="278164"/>
    <lineage>
        <taxon>Eukaryota</taxon>
        <taxon>Metazoa</taxon>
        <taxon>Chordata</taxon>
        <taxon>Craniata</taxon>
        <taxon>Vertebrata</taxon>
        <taxon>Euteleostomi</taxon>
        <taxon>Actinopterygii</taxon>
        <taxon>Neopterygii</taxon>
        <taxon>Teleostei</taxon>
        <taxon>Clupei</taxon>
        <taxon>Clupeiformes</taxon>
        <taxon>Clupeoidei</taxon>
        <taxon>Clupeidae</taxon>
        <taxon>Alosa</taxon>
    </lineage>
</organism>
<comment type="caution">
    <text evidence="1">The sequence shown here is derived from an EMBL/GenBank/DDBJ whole genome shotgun (WGS) entry which is preliminary data.</text>
</comment>
<reference evidence="1" key="1">
    <citation type="submission" date="2020-10" db="EMBL/GenBank/DDBJ databases">
        <title>Chromosome-scale genome assembly of the Allis shad, Alosa alosa.</title>
        <authorList>
            <person name="Margot Z."/>
            <person name="Christophe K."/>
            <person name="Cabau C."/>
            <person name="Louis A."/>
            <person name="Berthelot C."/>
            <person name="Parey E."/>
            <person name="Roest Crollius H."/>
            <person name="Montfort J."/>
            <person name="Robinson-Rechavi M."/>
            <person name="Bucao C."/>
            <person name="Bouchez O."/>
            <person name="Gislard M."/>
            <person name="Lluch J."/>
            <person name="Milhes M."/>
            <person name="Lampietro C."/>
            <person name="Lopez Roques C."/>
            <person name="Donnadieu C."/>
            <person name="Braasch I."/>
            <person name="Desvignes T."/>
            <person name="Postlethwait J."/>
            <person name="Bobe J."/>
            <person name="Guiguen Y."/>
        </authorList>
    </citation>
    <scope>NUCLEOTIDE SEQUENCE</scope>
    <source>
        <strain evidence="1">M-15738</strain>
        <tissue evidence="1">Blood</tissue>
    </source>
</reference>
<gene>
    <name evidence="1" type="ORF">AALO_G00280230</name>
</gene>